<reference evidence="2 3" key="1">
    <citation type="submission" date="2019-11" db="EMBL/GenBank/DDBJ databases">
        <title>Whole genome sequence of Oryza granulata.</title>
        <authorList>
            <person name="Li W."/>
        </authorList>
    </citation>
    <scope>NUCLEOTIDE SEQUENCE [LARGE SCALE GENOMIC DNA]</scope>
    <source>
        <strain evidence="3">cv. Menghai</strain>
        <tissue evidence="2">Leaf</tissue>
    </source>
</reference>
<evidence type="ECO:0000313" key="2">
    <source>
        <dbReference type="EMBL" id="KAF0892957.1"/>
    </source>
</evidence>
<evidence type="ECO:0000313" key="3">
    <source>
        <dbReference type="Proteomes" id="UP000479710"/>
    </source>
</evidence>
<accession>A0A6G1BZ24</accession>
<organism evidence="2 3">
    <name type="scientific">Oryza meyeriana var. granulata</name>
    <dbReference type="NCBI Taxonomy" id="110450"/>
    <lineage>
        <taxon>Eukaryota</taxon>
        <taxon>Viridiplantae</taxon>
        <taxon>Streptophyta</taxon>
        <taxon>Embryophyta</taxon>
        <taxon>Tracheophyta</taxon>
        <taxon>Spermatophyta</taxon>
        <taxon>Magnoliopsida</taxon>
        <taxon>Liliopsida</taxon>
        <taxon>Poales</taxon>
        <taxon>Poaceae</taxon>
        <taxon>BOP clade</taxon>
        <taxon>Oryzoideae</taxon>
        <taxon>Oryzeae</taxon>
        <taxon>Oryzinae</taxon>
        <taxon>Oryza</taxon>
        <taxon>Oryza meyeriana</taxon>
    </lineage>
</organism>
<evidence type="ECO:0000256" key="1">
    <source>
        <dbReference type="SAM" id="MobiDB-lite"/>
    </source>
</evidence>
<sequence length="126" mass="14020">MVTQPAGERDGAPGRNESKEDALRCKNTTSATSLPDTSRAPSPWQRGPLRWPQRCVPFDVRFFYQLRQMRRARRVAAFYKHGQRSGKEDGGKLTTLRSEEGHGVGASFRQWSVRGGGIGVTTWGGN</sequence>
<feature type="region of interest" description="Disordered" evidence="1">
    <location>
        <begin position="81"/>
        <end position="101"/>
    </location>
</feature>
<dbReference type="Proteomes" id="UP000479710">
    <property type="component" value="Unassembled WGS sequence"/>
</dbReference>
<feature type="compositionally biased region" description="Basic and acidic residues" evidence="1">
    <location>
        <begin position="7"/>
        <end position="24"/>
    </location>
</feature>
<feature type="region of interest" description="Disordered" evidence="1">
    <location>
        <begin position="1"/>
        <end position="50"/>
    </location>
</feature>
<proteinExistence type="predicted"/>
<dbReference type="EMBL" id="SPHZ02000011">
    <property type="protein sequence ID" value="KAF0892957.1"/>
    <property type="molecule type" value="Genomic_DNA"/>
</dbReference>
<keyword evidence="3" id="KW-1185">Reference proteome</keyword>
<protein>
    <submittedName>
        <fullName evidence="2">Uncharacterized protein</fullName>
    </submittedName>
</protein>
<comment type="caution">
    <text evidence="2">The sequence shown here is derived from an EMBL/GenBank/DDBJ whole genome shotgun (WGS) entry which is preliminary data.</text>
</comment>
<feature type="compositionally biased region" description="Polar residues" evidence="1">
    <location>
        <begin position="26"/>
        <end position="40"/>
    </location>
</feature>
<gene>
    <name evidence="2" type="ORF">E2562_020070</name>
</gene>
<name>A0A6G1BZ24_9ORYZ</name>
<feature type="compositionally biased region" description="Basic and acidic residues" evidence="1">
    <location>
        <begin position="85"/>
        <end position="101"/>
    </location>
</feature>
<dbReference type="AlphaFoldDB" id="A0A6G1BZ24"/>